<keyword evidence="4" id="KW-0325">Glycoprotein</keyword>
<dbReference type="SMART" id="SM00082">
    <property type="entry name" value="LRRCT"/>
    <property type="match status" value="2"/>
</dbReference>
<dbReference type="OrthoDB" id="6099413at2759"/>
<dbReference type="InterPro" id="IPR050541">
    <property type="entry name" value="LRR_TM_domain-containing"/>
</dbReference>
<dbReference type="PROSITE" id="PS51450">
    <property type="entry name" value="LRR"/>
    <property type="match status" value="2"/>
</dbReference>
<dbReference type="Gene3D" id="3.80.10.10">
    <property type="entry name" value="Ribonuclease Inhibitor"/>
    <property type="match status" value="6"/>
</dbReference>
<dbReference type="AlphaFoldDB" id="A0A2R2MJA6"/>
<dbReference type="InterPro" id="IPR000483">
    <property type="entry name" value="Cys-rich_flank_reg_C"/>
</dbReference>
<dbReference type="RefSeq" id="XP_023930301.1">
    <property type="nucleotide sequence ID" value="XM_024074533.1"/>
</dbReference>
<feature type="domain" description="LRRCT" evidence="5">
    <location>
        <begin position="639"/>
        <end position="691"/>
    </location>
</feature>
<dbReference type="PANTHER" id="PTHR24369">
    <property type="entry name" value="ANTIGEN BSP, PUTATIVE-RELATED"/>
    <property type="match status" value="1"/>
</dbReference>
<keyword evidence="6" id="KW-1185">Reference proteome</keyword>
<feature type="domain" description="LRRCT" evidence="5">
    <location>
        <begin position="310"/>
        <end position="358"/>
    </location>
</feature>
<dbReference type="STRING" id="7574.A0A2R2MJA6"/>
<evidence type="ECO:0000256" key="4">
    <source>
        <dbReference type="ARBA" id="ARBA00023180"/>
    </source>
</evidence>
<evidence type="ECO:0000313" key="6">
    <source>
        <dbReference type="Proteomes" id="UP000085678"/>
    </source>
</evidence>
<keyword evidence="3" id="KW-0677">Repeat</keyword>
<dbReference type="PANTHER" id="PTHR24369:SF210">
    <property type="entry name" value="CHAOPTIN-RELATED"/>
    <property type="match status" value="1"/>
</dbReference>
<name>A0A2R2MJA6_LINAN</name>
<dbReference type="SMART" id="SM00369">
    <property type="entry name" value="LRR_TYP"/>
    <property type="match status" value="15"/>
</dbReference>
<dbReference type="InterPro" id="IPR003591">
    <property type="entry name" value="Leu-rich_rpt_typical-subtyp"/>
</dbReference>
<dbReference type="Pfam" id="PF00560">
    <property type="entry name" value="LRR_1"/>
    <property type="match status" value="1"/>
</dbReference>
<dbReference type="FunFam" id="3.80.10.10:FF:001164">
    <property type="entry name" value="GH01279p"/>
    <property type="match status" value="1"/>
</dbReference>
<dbReference type="InParanoid" id="A0A2R2MJA6"/>
<protein>
    <submittedName>
        <fullName evidence="7">Slit homolog 1 protein-like</fullName>
    </submittedName>
</protein>
<evidence type="ECO:0000313" key="7">
    <source>
        <dbReference type="RefSeq" id="XP_023930301.1"/>
    </source>
</evidence>
<evidence type="ECO:0000256" key="3">
    <source>
        <dbReference type="ARBA" id="ARBA00022737"/>
    </source>
</evidence>
<evidence type="ECO:0000259" key="5">
    <source>
        <dbReference type="SMART" id="SM00082"/>
    </source>
</evidence>
<dbReference type="SUPFAM" id="SSF52058">
    <property type="entry name" value="L domain-like"/>
    <property type="match status" value="2"/>
</dbReference>
<dbReference type="InterPro" id="IPR001611">
    <property type="entry name" value="Leu-rich_rpt"/>
</dbReference>
<dbReference type="GO" id="GO:0005886">
    <property type="term" value="C:plasma membrane"/>
    <property type="evidence" value="ECO:0007669"/>
    <property type="project" value="TreeGrafter"/>
</dbReference>
<keyword evidence="2" id="KW-0732">Signal</keyword>
<dbReference type="InterPro" id="IPR032675">
    <property type="entry name" value="LRR_dom_sf"/>
</dbReference>
<proteinExistence type="predicted"/>
<accession>A0A2R2MJA6</accession>
<dbReference type="KEGG" id="lak:106163925"/>
<keyword evidence="1" id="KW-0433">Leucine-rich repeat</keyword>
<evidence type="ECO:0000256" key="2">
    <source>
        <dbReference type="ARBA" id="ARBA00022729"/>
    </source>
</evidence>
<sequence>MESLNDIPKSLAEDTDYLDLSLNNMGGIPNGAFDGLNLKGVWLQSNKLSGSNVPPDVFKPLTAIETVDLSFNEFTAIPRILPSRLTRLLVQRNKVDRVLSEDLQGYPDLTFLEMSINNISYLPLGLFNYSSFLVDLRISYNPLNDTGIPPGVFEGLRRLQFLDLRSGSLTSIPRGLPQSITNLDLGYNSIRRLFAREFRNLPKLANLLLNSNQIELIDPGTFDGMDSLLRLNLINNKLNILQEGVFSGLKNLRDLDLSSNRIISMADNVFGPLISVNTIDLVHNQLQSLQYKVLYNPSLANLTTLFIYDNPWNCDCHLRWLRALMDMRPTRGPFPVGEVPEDTVILDLSFNDLEEIPTGAFDKILHLQGVWLLGNQLSETKVSQGVFDPLTHLDIIDLSLNNFTGIPHDLPETIKRCNFDTNKIEHLSSTDLDRYPLLETLQLSNNNITHIPVSFFAKQTVLSVLHISSNPLSSMGIPNGVFKDAISLTTLELISDKLTRIPSGFPETLQTLDLSKNNIYRLYPGDFAGHSRLEWLELSTNEISAIDTRVFSSLINLKSLGLADNHLRYLSDGMFDGLINLESIFLNGNNIEVISDNVFVPLKNLATIDLGSNNLKTLQYEVYYNPPFKNLTSLFILSNPWNCDCRLRWLRALVDLKPYLLFIPELVKCVQPPYLQNLSWDVLFPEDFVCK</sequence>
<reference evidence="7" key="1">
    <citation type="submission" date="2025-08" db="UniProtKB">
        <authorList>
            <consortium name="RefSeq"/>
        </authorList>
    </citation>
    <scope>IDENTIFICATION</scope>
    <source>
        <tissue evidence="7">Gonads</tissue>
    </source>
</reference>
<evidence type="ECO:0000256" key="1">
    <source>
        <dbReference type="ARBA" id="ARBA00022614"/>
    </source>
</evidence>
<dbReference type="Proteomes" id="UP000085678">
    <property type="component" value="Unplaced"/>
</dbReference>
<dbReference type="GeneID" id="106163925"/>
<dbReference type="Pfam" id="PF13855">
    <property type="entry name" value="LRR_8"/>
    <property type="match status" value="3"/>
</dbReference>
<gene>
    <name evidence="7" type="primary">LOC106163925</name>
</gene>
<organism evidence="6 7">
    <name type="scientific">Lingula anatina</name>
    <name type="common">Brachiopod</name>
    <name type="synonym">Lingula unguis</name>
    <dbReference type="NCBI Taxonomy" id="7574"/>
    <lineage>
        <taxon>Eukaryota</taxon>
        <taxon>Metazoa</taxon>
        <taxon>Spiralia</taxon>
        <taxon>Lophotrochozoa</taxon>
        <taxon>Brachiopoda</taxon>
        <taxon>Linguliformea</taxon>
        <taxon>Lingulata</taxon>
        <taxon>Lingulida</taxon>
        <taxon>Linguloidea</taxon>
        <taxon>Lingulidae</taxon>
        <taxon>Lingula</taxon>
    </lineage>
</organism>
<dbReference type="FunFam" id="3.80.10.10:FF:000770">
    <property type="entry name" value="Uncharacterized protein"/>
    <property type="match status" value="1"/>
</dbReference>